<keyword evidence="1" id="KW-1185">Reference proteome</keyword>
<dbReference type="RefSeq" id="XP_014664402.1">
    <property type="nucleotide sequence ID" value="XM_014808916.1"/>
</dbReference>
<dbReference type="GeneID" id="106806814"/>
<organism evidence="1 2">
    <name type="scientific">Priapulus caudatus</name>
    <name type="common">Priapulid worm</name>
    <dbReference type="NCBI Taxonomy" id="37621"/>
    <lineage>
        <taxon>Eukaryota</taxon>
        <taxon>Metazoa</taxon>
        <taxon>Ecdysozoa</taxon>
        <taxon>Scalidophora</taxon>
        <taxon>Priapulida</taxon>
        <taxon>Priapulimorpha</taxon>
        <taxon>Priapulimorphida</taxon>
        <taxon>Priapulidae</taxon>
        <taxon>Priapulus</taxon>
    </lineage>
</organism>
<proteinExistence type="predicted"/>
<evidence type="ECO:0000313" key="1">
    <source>
        <dbReference type="Proteomes" id="UP000695022"/>
    </source>
</evidence>
<gene>
    <name evidence="2" type="primary">LOC106806814</name>
</gene>
<dbReference type="Proteomes" id="UP000695022">
    <property type="component" value="Unplaced"/>
</dbReference>
<sequence length="304" mass="32912">MMAPPYAAPDKVPMRPEMSLAPLQQQRHHGGALSHASMSAAMSREMHQLSAMHRGPANPAVAPASWKPSLQQQQHLQAGGRLPVDAANRLARPMPAHGGGGGGGGGMKRPQVVVVDTSLYSHYPLLKPLGAVISNHGRWRNMPPERAARQMTLNLASHCVFGDDVMAQCTLSGWGGRQQLPQDGMELIKSVVSQYFQGCFTSDKWESVWSRCVESIRDKCKGLRSKDKYNRMGPEPGQPGSEMLPHGTALHSAANIRAADAQMGVPPMVGRAVDGCRMMEAPTPVLSIADDEPPFILKPEPQWL</sequence>
<reference evidence="2" key="1">
    <citation type="submission" date="2025-08" db="UniProtKB">
        <authorList>
            <consortium name="RefSeq"/>
        </authorList>
    </citation>
    <scope>IDENTIFICATION</scope>
</reference>
<evidence type="ECO:0000313" key="2">
    <source>
        <dbReference type="RefSeq" id="XP_014664402.1"/>
    </source>
</evidence>
<name>A0ABM1DWT1_PRICU</name>
<accession>A0ABM1DWT1</accession>
<protein>
    <submittedName>
        <fullName evidence="2">Uncharacterized protein LOC106806814</fullName>
    </submittedName>
</protein>